<protein>
    <submittedName>
        <fullName evidence="8">Glycosyltransferase</fullName>
    </submittedName>
</protein>
<feature type="domain" description="Glycosyltransferase 2-like" evidence="7">
    <location>
        <begin position="6"/>
        <end position="130"/>
    </location>
</feature>
<reference evidence="9" key="2">
    <citation type="submission" date="2017-05" db="EMBL/GenBank/DDBJ databases">
        <title>Draft genome sequence of Geobacter pelophilus, a iron(III)-reducing bacteria.</title>
        <authorList>
            <person name="Aoyagi T."/>
            <person name="Koike H."/>
            <person name="Morita T."/>
            <person name="Sato Y."/>
            <person name="Habe H."/>
            <person name="Hori T."/>
        </authorList>
    </citation>
    <scope>NUCLEOTIDE SEQUENCE [LARGE SCALE GENOMIC DNA]</scope>
    <source>
        <strain evidence="9">Drf2</strain>
    </source>
</reference>
<evidence type="ECO:0000256" key="1">
    <source>
        <dbReference type="ARBA" id="ARBA00004236"/>
    </source>
</evidence>
<evidence type="ECO:0000256" key="4">
    <source>
        <dbReference type="ARBA" id="ARBA00022679"/>
    </source>
</evidence>
<evidence type="ECO:0000256" key="2">
    <source>
        <dbReference type="ARBA" id="ARBA00022475"/>
    </source>
</evidence>
<comment type="caution">
    <text evidence="8">The sequence shown here is derived from an EMBL/GenBank/DDBJ whole genome shotgun (WGS) entry which is preliminary data.</text>
</comment>
<comment type="subcellular location">
    <subcellularLocation>
        <location evidence="1">Cell membrane</location>
    </subcellularLocation>
</comment>
<proteinExistence type="predicted"/>
<dbReference type="InterPro" id="IPR001173">
    <property type="entry name" value="Glyco_trans_2-like"/>
</dbReference>
<dbReference type="PANTHER" id="PTHR43646">
    <property type="entry name" value="GLYCOSYLTRANSFERASE"/>
    <property type="match status" value="1"/>
</dbReference>
<evidence type="ECO:0000256" key="5">
    <source>
        <dbReference type="ARBA" id="ARBA00023136"/>
    </source>
</evidence>
<name>A0ABQ0MFZ9_9BACT</name>
<dbReference type="Pfam" id="PF00535">
    <property type="entry name" value="Glycos_transf_2"/>
    <property type="match status" value="1"/>
</dbReference>
<evidence type="ECO:0000313" key="9">
    <source>
        <dbReference type="Proteomes" id="UP000194153"/>
    </source>
</evidence>
<keyword evidence="5 6" id="KW-0472">Membrane</keyword>
<dbReference type="EMBL" id="BDQG01000001">
    <property type="protein sequence ID" value="GAW65979.1"/>
    <property type="molecule type" value="Genomic_DNA"/>
</dbReference>
<keyword evidence="4" id="KW-0808">Transferase</keyword>
<evidence type="ECO:0000259" key="7">
    <source>
        <dbReference type="Pfam" id="PF00535"/>
    </source>
</evidence>
<sequence length="314" mass="34542">MDVFVSVIVPVFNAHRTLDSCLQSILACDYPRDRFEVIVVDHCSTDDSAQIAGRYPVTVTKKIGGTISSVRNHGASLAQGTVLGFIDSDCIVASDWIREVVKVLQLPDAGAAGSGYLVPERYTWVEKAWLYERGGGIFQTGLVPGGNCALKAEVFHAIGGFDERLTTGEDSDICRRVIGAGYKVIGSGAIRCVHLGNSKTLRQFARKEFWYGIDMVKDLRVTSFDGTFIMTAVFLLSFAFFAVALLLTLATGAQSLLLYSPLAMLAVSAVCSVYRVRRSRKYRYYFHLVVLYFLYFSSRSCAVVSSVLRSLRTA</sequence>
<organism evidence="8 9">
    <name type="scientific">Geoanaerobacter pelophilus</name>
    <dbReference type="NCBI Taxonomy" id="60036"/>
    <lineage>
        <taxon>Bacteria</taxon>
        <taxon>Pseudomonadati</taxon>
        <taxon>Thermodesulfobacteriota</taxon>
        <taxon>Desulfuromonadia</taxon>
        <taxon>Geobacterales</taxon>
        <taxon>Geobacteraceae</taxon>
        <taxon>Geoanaerobacter</taxon>
    </lineage>
</organism>
<dbReference type="RefSeq" id="WP_085812379.1">
    <property type="nucleotide sequence ID" value="NZ_BDQG01000001.1"/>
</dbReference>
<keyword evidence="3" id="KW-0328">Glycosyltransferase</keyword>
<keyword evidence="9" id="KW-1185">Reference proteome</keyword>
<reference evidence="8 9" key="1">
    <citation type="submission" date="2017-04" db="EMBL/GenBank/DDBJ databases">
        <authorList>
            <consortium name="Geobacter pelophilus Genome Sequencing"/>
            <person name="Aoyagi T."/>
            <person name="Koike H."/>
            <person name="Hori T."/>
        </authorList>
    </citation>
    <scope>NUCLEOTIDE SEQUENCE [LARGE SCALE GENOMIC DNA]</scope>
    <source>
        <strain evidence="8 9">Drf2</strain>
    </source>
</reference>
<keyword evidence="6" id="KW-0812">Transmembrane</keyword>
<feature type="transmembrane region" description="Helical" evidence="6">
    <location>
        <begin position="288"/>
        <end position="308"/>
    </location>
</feature>
<dbReference type="SUPFAM" id="SSF53448">
    <property type="entry name" value="Nucleotide-diphospho-sugar transferases"/>
    <property type="match status" value="1"/>
</dbReference>
<evidence type="ECO:0000256" key="6">
    <source>
        <dbReference type="SAM" id="Phobius"/>
    </source>
</evidence>
<dbReference type="InterPro" id="IPR029044">
    <property type="entry name" value="Nucleotide-diphossugar_trans"/>
</dbReference>
<keyword evidence="6" id="KW-1133">Transmembrane helix</keyword>
<evidence type="ECO:0000313" key="8">
    <source>
        <dbReference type="EMBL" id="GAW65979.1"/>
    </source>
</evidence>
<accession>A0ABQ0MFZ9</accession>
<dbReference type="PANTHER" id="PTHR43646:SF2">
    <property type="entry name" value="GLYCOSYLTRANSFERASE 2-LIKE DOMAIN-CONTAINING PROTEIN"/>
    <property type="match status" value="1"/>
</dbReference>
<feature type="transmembrane region" description="Helical" evidence="6">
    <location>
        <begin position="227"/>
        <end position="250"/>
    </location>
</feature>
<keyword evidence="2" id="KW-1003">Cell membrane</keyword>
<dbReference type="Proteomes" id="UP000194153">
    <property type="component" value="Unassembled WGS sequence"/>
</dbReference>
<evidence type="ECO:0000256" key="3">
    <source>
        <dbReference type="ARBA" id="ARBA00022676"/>
    </source>
</evidence>
<gene>
    <name evidence="8" type="ORF">GPEL0_01f1125</name>
</gene>
<dbReference type="Gene3D" id="3.90.550.10">
    <property type="entry name" value="Spore Coat Polysaccharide Biosynthesis Protein SpsA, Chain A"/>
    <property type="match status" value="1"/>
</dbReference>
<feature type="transmembrane region" description="Helical" evidence="6">
    <location>
        <begin position="256"/>
        <end position="276"/>
    </location>
</feature>